<name>A0A1T4WH72_9CLOT</name>
<dbReference type="Gene3D" id="1.20.120.580">
    <property type="entry name" value="bsu32300-like"/>
    <property type="match status" value="1"/>
</dbReference>
<dbReference type="PANTHER" id="PTHR33397:SF5">
    <property type="entry name" value="RNASE YUTE-RELATED"/>
    <property type="match status" value="1"/>
</dbReference>
<reference evidence="7" key="1">
    <citation type="submission" date="2017-02" db="EMBL/GenBank/DDBJ databases">
        <authorList>
            <person name="Varghese N."/>
            <person name="Submissions S."/>
        </authorList>
    </citation>
    <scope>NUCLEOTIDE SEQUENCE [LARGE SCALE GENOMIC DNA]</scope>
    <source>
        <strain evidence="7">USBA 833</strain>
    </source>
</reference>
<evidence type="ECO:0000256" key="3">
    <source>
        <dbReference type="ARBA" id="ARBA00022801"/>
    </source>
</evidence>
<accession>A0A1T4WH72</accession>
<dbReference type="InterPro" id="IPR052379">
    <property type="entry name" value="Type_VII_TA_RNase"/>
</dbReference>
<sequence>MRSGVIWMTRNIIDLINLKIKELQKNLLHLEQVSKVVNKENLKEDIIRYWGIERGLHISVECVLDISNIIISSLGLERPESYRETILTLYKQGIIPEKFAKQISGMASFRNILVHDYTRLDEDVVLDILKNRLNDFSVFIKYINKYLEENY</sequence>
<evidence type="ECO:0000313" key="7">
    <source>
        <dbReference type="Proteomes" id="UP000190105"/>
    </source>
</evidence>
<dbReference type="Proteomes" id="UP000190105">
    <property type="component" value="Unassembled WGS sequence"/>
</dbReference>
<evidence type="ECO:0000256" key="4">
    <source>
        <dbReference type="ARBA" id="ARBA00024207"/>
    </source>
</evidence>
<evidence type="ECO:0000256" key="1">
    <source>
        <dbReference type="ARBA" id="ARBA00022649"/>
    </source>
</evidence>
<dbReference type="GO" id="GO:0016787">
    <property type="term" value="F:hydrolase activity"/>
    <property type="evidence" value="ECO:0007669"/>
    <property type="project" value="UniProtKB-KW"/>
</dbReference>
<gene>
    <name evidence="6" type="ORF">SAMN05443428_101208</name>
</gene>
<dbReference type="SUPFAM" id="SSF81593">
    <property type="entry name" value="Nucleotidyltransferase substrate binding subunit/domain"/>
    <property type="match status" value="1"/>
</dbReference>
<evidence type="ECO:0000313" key="6">
    <source>
        <dbReference type="EMBL" id="SKA76519.1"/>
    </source>
</evidence>
<dbReference type="Pfam" id="PF01934">
    <property type="entry name" value="HepT-like"/>
    <property type="match status" value="1"/>
</dbReference>
<keyword evidence="3" id="KW-0378">Hydrolase</keyword>
<dbReference type="GO" id="GO:0004540">
    <property type="term" value="F:RNA nuclease activity"/>
    <property type="evidence" value="ECO:0007669"/>
    <property type="project" value="InterPro"/>
</dbReference>
<protein>
    <submittedName>
        <fullName evidence="6">Uncharacterized conserved protein YutE, UPF0331/DUF86 family</fullName>
    </submittedName>
</protein>
<dbReference type="NCBIfam" id="NF047751">
    <property type="entry name" value="HepT_toxin"/>
    <property type="match status" value="1"/>
</dbReference>
<dbReference type="InterPro" id="IPR008201">
    <property type="entry name" value="HepT-like"/>
</dbReference>
<dbReference type="AlphaFoldDB" id="A0A1T4WH72"/>
<keyword evidence="1" id="KW-1277">Toxin-antitoxin system</keyword>
<dbReference type="PANTHER" id="PTHR33397">
    <property type="entry name" value="UPF0331 PROTEIN YUTE"/>
    <property type="match status" value="1"/>
</dbReference>
<organism evidence="6 7">
    <name type="scientific">Caloramator quimbayensis</name>
    <dbReference type="NCBI Taxonomy" id="1147123"/>
    <lineage>
        <taxon>Bacteria</taxon>
        <taxon>Bacillati</taxon>
        <taxon>Bacillota</taxon>
        <taxon>Clostridia</taxon>
        <taxon>Eubacteriales</taxon>
        <taxon>Clostridiaceae</taxon>
        <taxon>Caloramator</taxon>
    </lineage>
</organism>
<dbReference type="InterPro" id="IPR037038">
    <property type="entry name" value="HepT-like_sf"/>
</dbReference>
<proteinExistence type="inferred from homology"/>
<dbReference type="EMBL" id="FUYH01000001">
    <property type="protein sequence ID" value="SKA76519.1"/>
    <property type="molecule type" value="Genomic_DNA"/>
</dbReference>
<evidence type="ECO:0000256" key="2">
    <source>
        <dbReference type="ARBA" id="ARBA00022722"/>
    </source>
</evidence>
<dbReference type="GO" id="GO:0110001">
    <property type="term" value="C:toxin-antitoxin complex"/>
    <property type="evidence" value="ECO:0007669"/>
    <property type="project" value="InterPro"/>
</dbReference>
<keyword evidence="7" id="KW-1185">Reference proteome</keyword>
<feature type="coiled-coil region" evidence="5">
    <location>
        <begin position="13"/>
        <end position="40"/>
    </location>
</feature>
<evidence type="ECO:0000256" key="5">
    <source>
        <dbReference type="SAM" id="Coils"/>
    </source>
</evidence>
<keyword evidence="5" id="KW-0175">Coiled coil</keyword>
<comment type="similarity">
    <text evidence="4">Belongs to the HepT RNase toxin family.</text>
</comment>
<dbReference type="STRING" id="1147123.SAMN05443428_101208"/>
<keyword evidence="2" id="KW-0540">Nuclease</keyword>